<dbReference type="RefSeq" id="WP_307278370.1">
    <property type="nucleotide sequence ID" value="NZ_JAUSZT010000002.1"/>
</dbReference>
<accession>A0ABU0S5Z5</accession>
<keyword evidence="2" id="KW-1185">Reference proteome</keyword>
<evidence type="ECO:0000313" key="2">
    <source>
        <dbReference type="Proteomes" id="UP001237780"/>
    </source>
</evidence>
<proteinExistence type="predicted"/>
<dbReference type="Proteomes" id="UP001237780">
    <property type="component" value="Unassembled WGS sequence"/>
</dbReference>
<comment type="caution">
    <text evidence="1">The sequence shown here is derived from an EMBL/GenBank/DDBJ whole genome shotgun (WGS) entry which is preliminary data.</text>
</comment>
<reference evidence="1 2" key="1">
    <citation type="submission" date="2023-07" db="EMBL/GenBank/DDBJ databases">
        <title>Comparative genomics of wheat-associated soil bacteria to identify genetic determinants of phenazine resistance.</title>
        <authorList>
            <person name="Mouncey N."/>
        </authorList>
    </citation>
    <scope>NUCLEOTIDE SEQUENCE [LARGE SCALE GENOMIC DNA]</scope>
    <source>
        <strain evidence="1 2">W4I11</strain>
    </source>
</reference>
<sequence length="43" mass="4749">MRLSIAATVAVMGFPIAADPPRWYGHLGQCLHGWNVPSIRDED</sequence>
<evidence type="ECO:0000313" key="1">
    <source>
        <dbReference type="EMBL" id="MDQ0996184.1"/>
    </source>
</evidence>
<name>A0ABU0S5Z5_9HYPH</name>
<protein>
    <submittedName>
        <fullName evidence="1">Uncharacterized protein</fullName>
    </submittedName>
</protein>
<gene>
    <name evidence="1" type="ORF">QFZ34_001361</name>
</gene>
<dbReference type="EMBL" id="JAUSZT010000002">
    <property type="protein sequence ID" value="MDQ0996184.1"/>
    <property type="molecule type" value="Genomic_DNA"/>
</dbReference>
<organism evidence="1 2">
    <name type="scientific">Phyllobacterium ifriqiyense</name>
    <dbReference type="NCBI Taxonomy" id="314238"/>
    <lineage>
        <taxon>Bacteria</taxon>
        <taxon>Pseudomonadati</taxon>
        <taxon>Pseudomonadota</taxon>
        <taxon>Alphaproteobacteria</taxon>
        <taxon>Hyphomicrobiales</taxon>
        <taxon>Phyllobacteriaceae</taxon>
        <taxon>Phyllobacterium</taxon>
    </lineage>
</organism>